<comment type="caution">
    <text evidence="2">The sequence shown here is derived from an EMBL/GenBank/DDBJ whole genome shotgun (WGS) entry which is preliminary data.</text>
</comment>
<organism evidence="2 3">
    <name type="scientific">Leptospira soteropolitanensis</name>
    <dbReference type="NCBI Taxonomy" id="2950025"/>
    <lineage>
        <taxon>Bacteria</taxon>
        <taxon>Pseudomonadati</taxon>
        <taxon>Spirochaetota</taxon>
        <taxon>Spirochaetia</taxon>
        <taxon>Leptospirales</taxon>
        <taxon>Leptospiraceae</taxon>
        <taxon>Leptospira</taxon>
    </lineage>
</organism>
<evidence type="ECO:0000313" key="1">
    <source>
        <dbReference type="EMBL" id="MCW7528442.1"/>
    </source>
</evidence>
<dbReference type="AlphaFoldDB" id="A0AAW5VLT9"/>
<protein>
    <submittedName>
        <fullName evidence="2">Uncharacterized protein</fullName>
    </submittedName>
</protein>
<accession>A0AAW5VLT9</accession>
<gene>
    <name evidence="1" type="ORF">ND861_18940</name>
    <name evidence="2" type="ORF">ND862_19020</name>
</gene>
<keyword evidence="4" id="KW-1185">Reference proteome</keyword>
<evidence type="ECO:0000313" key="3">
    <source>
        <dbReference type="Proteomes" id="UP001208540"/>
    </source>
</evidence>
<dbReference type="Proteomes" id="UP001208912">
    <property type="component" value="Unassembled WGS sequence"/>
</dbReference>
<name>A0AAW5VLT9_9LEPT</name>
<reference evidence="2 4" key="1">
    <citation type="submission" date="2022-06" db="EMBL/GenBank/DDBJ databases">
        <title>Leptospira isolates from biofilms formed at urban environments.</title>
        <authorList>
            <person name="Ribeiro P.S."/>
            <person name="Sousa T."/>
            <person name="Carvalho N."/>
            <person name="Aburjaile F."/>
            <person name="Neves F."/>
            <person name="Oliveira D."/>
            <person name="Blanco L."/>
            <person name="Lima J."/>
            <person name="Costa F."/>
            <person name="Brenig B."/>
            <person name="Soares S."/>
            <person name="Ramos R."/>
            <person name="Goes-Neto A."/>
            <person name="Matiuzzi M."/>
            <person name="Azevedo V."/>
            <person name="Ristow P."/>
        </authorList>
    </citation>
    <scope>NUCLEOTIDE SEQUENCE</scope>
    <source>
        <strain evidence="1 4">VSF19</strain>
        <strain evidence="2">VSF20</strain>
    </source>
</reference>
<proteinExistence type="predicted"/>
<sequence>MFKIPNQYKLHDTYDMAIITQGKKILLYDDEPILYTGFNRYRNRILGSFLVENQKVKRFIHVILDEKEFLEFKFRKKTLSSIYYEKRNLFIIDISADRLDSYLVDATTIPKELFPGSESYCPKYLTEHSLDYSTSLLGNEANNHEADPEELSKVQTKIAVLLKSAIVNVFTYISPKISIVAHNIGSFQIQYKIELDPDNHRLFPEFEEKEIRNLLDGYLSYPIQHLPEDVNTFHIENTKSNIDILMNSIKEESKILPNVRLLKREKFIEKMINFSRKYEEICDLEKKHFTDIQISKITKNETIEPIAILDTNYGKKISNAIRVYETNSPNYETDNIAKEYTLLIYHINVETRKGNANLFDESTKKVFKPRIYILGTNSLAGTEYTKSLHNNKRIKVLAKATRFKKRIIYLEIQDSTGDYA</sequence>
<evidence type="ECO:0000313" key="4">
    <source>
        <dbReference type="Proteomes" id="UP001208912"/>
    </source>
</evidence>
<dbReference type="Proteomes" id="UP001208540">
    <property type="component" value="Unassembled WGS sequence"/>
</dbReference>
<dbReference type="RefSeq" id="WP_265353548.1">
    <property type="nucleotide sequence ID" value="NZ_JAMQPL010000029.1"/>
</dbReference>
<dbReference type="EMBL" id="JAMQPM010000026">
    <property type="protein sequence ID" value="MCW7528442.1"/>
    <property type="molecule type" value="Genomic_DNA"/>
</dbReference>
<evidence type="ECO:0000313" key="2">
    <source>
        <dbReference type="EMBL" id="MCW7532317.1"/>
    </source>
</evidence>
<dbReference type="EMBL" id="JAMQPL010000029">
    <property type="protein sequence ID" value="MCW7532317.1"/>
    <property type="molecule type" value="Genomic_DNA"/>
</dbReference>